<sequence>MITVTKIDKNQTRRMLMVKTNLLLSLLENKTDRIILSLLKKHSYPKEDFDSKNNSFKYTSKQTIKKT</sequence>
<dbReference type="AlphaFoldDB" id="A0A7D5MA53"/>
<organism evidence="2 3">
    <name type="scientific">Nitrosopumilus ureiphilus</name>
    <dbReference type="NCBI Taxonomy" id="1470067"/>
    <lineage>
        <taxon>Archaea</taxon>
        <taxon>Nitrososphaerota</taxon>
        <taxon>Nitrososphaeria</taxon>
        <taxon>Nitrosopumilales</taxon>
        <taxon>Nitrosopumilaceae</taxon>
        <taxon>Nitrosopumilus</taxon>
    </lineage>
</organism>
<dbReference type="Proteomes" id="UP000509478">
    <property type="component" value="Chromosome"/>
</dbReference>
<feature type="compositionally biased region" description="Polar residues" evidence="1">
    <location>
        <begin position="52"/>
        <end position="67"/>
    </location>
</feature>
<protein>
    <submittedName>
        <fullName evidence="2">Uncharacterized protein</fullName>
    </submittedName>
</protein>
<reference evidence="2 3" key="1">
    <citation type="submission" date="2018-02" db="EMBL/GenBank/DDBJ databases">
        <title>Complete genome of Nitrosopumilus ureaphilus PS0.</title>
        <authorList>
            <person name="Qin W."/>
            <person name="Zheng Y."/>
            <person name="Stahl D.A."/>
        </authorList>
    </citation>
    <scope>NUCLEOTIDE SEQUENCE [LARGE SCALE GENOMIC DNA]</scope>
    <source>
        <strain evidence="2 3">PS0</strain>
    </source>
</reference>
<evidence type="ECO:0000256" key="1">
    <source>
        <dbReference type="SAM" id="MobiDB-lite"/>
    </source>
</evidence>
<dbReference type="KEGG" id="nue:C5F50_06985"/>
<proteinExistence type="predicted"/>
<feature type="region of interest" description="Disordered" evidence="1">
    <location>
        <begin position="48"/>
        <end position="67"/>
    </location>
</feature>
<evidence type="ECO:0000313" key="2">
    <source>
        <dbReference type="EMBL" id="QLH06849.1"/>
    </source>
</evidence>
<evidence type="ECO:0000313" key="3">
    <source>
        <dbReference type="Proteomes" id="UP000509478"/>
    </source>
</evidence>
<keyword evidence="3" id="KW-1185">Reference proteome</keyword>
<dbReference type="EMBL" id="CP026995">
    <property type="protein sequence ID" value="QLH06849.1"/>
    <property type="molecule type" value="Genomic_DNA"/>
</dbReference>
<gene>
    <name evidence="2" type="ORF">C5F50_06985</name>
</gene>
<name>A0A7D5MA53_9ARCH</name>
<accession>A0A7D5MA53</accession>